<feature type="domain" description="Retrotransposon gag" evidence="1">
    <location>
        <begin position="158"/>
        <end position="195"/>
    </location>
</feature>
<evidence type="ECO:0000313" key="2">
    <source>
        <dbReference type="EMBL" id="RDX98917.1"/>
    </source>
</evidence>
<dbReference type="OrthoDB" id="1689420at2759"/>
<protein>
    <recommendedName>
        <fullName evidence="1">Retrotransposon gag domain-containing protein</fullName>
    </recommendedName>
</protein>
<dbReference type="AlphaFoldDB" id="A0A371H802"/>
<dbReference type="PANTHER" id="PTHR33223:SF3">
    <property type="match status" value="1"/>
</dbReference>
<feature type="non-terminal residue" evidence="2">
    <location>
        <position position="1"/>
    </location>
</feature>
<dbReference type="EMBL" id="QJKJ01003342">
    <property type="protein sequence ID" value="RDX98917.1"/>
    <property type="molecule type" value="Genomic_DNA"/>
</dbReference>
<comment type="caution">
    <text evidence="2">The sequence shown here is derived from an EMBL/GenBank/DDBJ whole genome shotgun (WGS) entry which is preliminary data.</text>
</comment>
<dbReference type="Proteomes" id="UP000257109">
    <property type="component" value="Unassembled WGS sequence"/>
</dbReference>
<evidence type="ECO:0000259" key="1">
    <source>
        <dbReference type="Pfam" id="PF03732"/>
    </source>
</evidence>
<sequence length="230" mass="26327">MDKPSSIVVGILVTQPPPPPPPRRKYVIKLAPLSSSSDINSNFNFGVSKSQELGSIENNDRTLKELGMLDVVYQPLCIQYLQLEPTQSYELNYSLIHLLPKFHGFAGEDPHKHLKEFHVVCSMIRPQGVPEDYIKMKTFPFSLDGATKDWLYLQPATSRETLHEYWERFNKLCATCPHHQISEQLPIQYFYEGLTMMDRSMIDSASGRALIDKMPTTTRHLILNMTSNTQ</sequence>
<dbReference type="PANTHER" id="PTHR33223">
    <property type="entry name" value="CCHC-TYPE DOMAIN-CONTAINING PROTEIN"/>
    <property type="match status" value="1"/>
</dbReference>
<gene>
    <name evidence="2" type="ORF">CR513_18105</name>
</gene>
<proteinExistence type="predicted"/>
<dbReference type="InterPro" id="IPR005162">
    <property type="entry name" value="Retrotrans_gag_dom"/>
</dbReference>
<organism evidence="2 3">
    <name type="scientific">Mucuna pruriens</name>
    <name type="common">Velvet bean</name>
    <name type="synonym">Dolichos pruriens</name>
    <dbReference type="NCBI Taxonomy" id="157652"/>
    <lineage>
        <taxon>Eukaryota</taxon>
        <taxon>Viridiplantae</taxon>
        <taxon>Streptophyta</taxon>
        <taxon>Embryophyta</taxon>
        <taxon>Tracheophyta</taxon>
        <taxon>Spermatophyta</taxon>
        <taxon>Magnoliopsida</taxon>
        <taxon>eudicotyledons</taxon>
        <taxon>Gunneridae</taxon>
        <taxon>Pentapetalae</taxon>
        <taxon>rosids</taxon>
        <taxon>fabids</taxon>
        <taxon>Fabales</taxon>
        <taxon>Fabaceae</taxon>
        <taxon>Papilionoideae</taxon>
        <taxon>50 kb inversion clade</taxon>
        <taxon>NPAAA clade</taxon>
        <taxon>indigoferoid/millettioid clade</taxon>
        <taxon>Phaseoleae</taxon>
        <taxon>Mucuna</taxon>
    </lineage>
</organism>
<dbReference type="Pfam" id="PF03732">
    <property type="entry name" value="Retrotrans_gag"/>
    <property type="match status" value="1"/>
</dbReference>
<accession>A0A371H802</accession>
<evidence type="ECO:0000313" key="3">
    <source>
        <dbReference type="Proteomes" id="UP000257109"/>
    </source>
</evidence>
<keyword evidence="3" id="KW-1185">Reference proteome</keyword>
<reference evidence="2" key="1">
    <citation type="submission" date="2018-05" db="EMBL/GenBank/DDBJ databases">
        <title>Draft genome of Mucuna pruriens seed.</title>
        <authorList>
            <person name="Nnadi N.E."/>
            <person name="Vos R."/>
            <person name="Hasami M.H."/>
            <person name="Devisetty U.K."/>
            <person name="Aguiy J.C."/>
        </authorList>
    </citation>
    <scope>NUCLEOTIDE SEQUENCE [LARGE SCALE GENOMIC DNA]</scope>
    <source>
        <strain evidence="2">JCA_2017</strain>
    </source>
</reference>
<name>A0A371H802_MUCPR</name>